<feature type="domain" description="Acyl-CoA thioesterase-like N-terminal HotDog" evidence="1">
    <location>
        <begin position="28"/>
        <end position="107"/>
    </location>
</feature>
<evidence type="ECO:0000259" key="1">
    <source>
        <dbReference type="Pfam" id="PF13622"/>
    </source>
</evidence>
<comment type="caution">
    <text evidence="3">The sequence shown here is derived from an EMBL/GenBank/DDBJ whole genome shotgun (WGS) entry which is preliminary data.</text>
</comment>
<sequence length="263" mass="28238">MSLDTITVPHYFTADGEGFDPSGLARNPWFAEAVAGGPIAALIGHIVEDAGFDPDFEICRLTIDILGIVPRTLLVPRIVPVRQGRQAQLHRIELVAGGKLVAQAHVLRARHLDTPEFPPPQPHPAPADVPEDNFLVGASMAGAIKTRPIMGRVREPGRGVSWMRMDGEVVSGIPTSPFVKACLFADFGNGVGSATHAHEWSYANLDISVQFLRMPRGDWFLLDAHTEGAGNGHAVAQTIFADEGGVYAKGTQTVFVGLGRPRD</sequence>
<dbReference type="Gene3D" id="2.40.160.210">
    <property type="entry name" value="Acyl-CoA thioesterase, double hotdog domain"/>
    <property type="match status" value="1"/>
</dbReference>
<dbReference type="InterPro" id="IPR029069">
    <property type="entry name" value="HotDog_dom_sf"/>
</dbReference>
<feature type="domain" description="Acyl-CoA thioesterase-like C-terminal" evidence="2">
    <location>
        <begin position="131"/>
        <end position="256"/>
    </location>
</feature>
<reference evidence="4" key="1">
    <citation type="journal article" date="2019" name="Int. J. Syst. Evol. Microbiol.">
        <title>The Global Catalogue of Microorganisms (GCM) 10K type strain sequencing project: providing services to taxonomists for standard genome sequencing and annotation.</title>
        <authorList>
            <consortium name="The Broad Institute Genomics Platform"/>
            <consortium name="The Broad Institute Genome Sequencing Center for Infectious Disease"/>
            <person name="Wu L."/>
            <person name="Ma J."/>
        </authorList>
    </citation>
    <scope>NUCLEOTIDE SEQUENCE [LARGE SCALE GENOMIC DNA]</scope>
    <source>
        <strain evidence="4">JCM 15910</strain>
    </source>
</reference>
<gene>
    <name evidence="3" type="ORF">GCM10009115_19300</name>
</gene>
<dbReference type="SUPFAM" id="SSF54637">
    <property type="entry name" value="Thioesterase/thiol ester dehydrase-isomerase"/>
    <property type="match status" value="1"/>
</dbReference>
<evidence type="ECO:0000313" key="3">
    <source>
        <dbReference type="EMBL" id="GAA0864504.1"/>
    </source>
</evidence>
<protein>
    <submittedName>
        <fullName evidence="3">Thioesterase family protein</fullName>
    </submittedName>
</protein>
<dbReference type="EMBL" id="BAAAFE010000007">
    <property type="protein sequence ID" value="GAA0864504.1"/>
    <property type="molecule type" value="Genomic_DNA"/>
</dbReference>
<evidence type="ECO:0000313" key="4">
    <source>
        <dbReference type="Proteomes" id="UP001500738"/>
    </source>
</evidence>
<proteinExistence type="predicted"/>
<dbReference type="InterPro" id="IPR042171">
    <property type="entry name" value="Acyl-CoA_hotdog"/>
</dbReference>
<organism evidence="3 4">
    <name type="scientific">Sphingopyxis soli</name>
    <dbReference type="NCBI Taxonomy" id="592051"/>
    <lineage>
        <taxon>Bacteria</taxon>
        <taxon>Pseudomonadati</taxon>
        <taxon>Pseudomonadota</taxon>
        <taxon>Alphaproteobacteria</taxon>
        <taxon>Sphingomonadales</taxon>
        <taxon>Sphingomonadaceae</taxon>
        <taxon>Sphingopyxis</taxon>
    </lineage>
</organism>
<name>A0ABP3XFU5_9SPHN</name>
<dbReference type="Pfam" id="PF13622">
    <property type="entry name" value="4HBT_3"/>
    <property type="match status" value="1"/>
</dbReference>
<dbReference type="Pfam" id="PF20789">
    <property type="entry name" value="4HBT_3C"/>
    <property type="match status" value="1"/>
</dbReference>
<dbReference type="InterPro" id="IPR049449">
    <property type="entry name" value="TesB_ACOT8-like_N"/>
</dbReference>
<dbReference type="RefSeq" id="WP_215349215.1">
    <property type="nucleotide sequence ID" value="NZ_BAAAFE010000007.1"/>
</dbReference>
<keyword evidence="4" id="KW-1185">Reference proteome</keyword>
<dbReference type="InterPro" id="IPR049450">
    <property type="entry name" value="ACOT8-like_C"/>
</dbReference>
<evidence type="ECO:0000259" key="2">
    <source>
        <dbReference type="Pfam" id="PF20789"/>
    </source>
</evidence>
<accession>A0ABP3XFU5</accession>
<dbReference type="Proteomes" id="UP001500738">
    <property type="component" value="Unassembled WGS sequence"/>
</dbReference>